<dbReference type="Gene3D" id="1.10.510.10">
    <property type="entry name" value="Transferase(Phosphotransferase) domain 1"/>
    <property type="match status" value="2"/>
</dbReference>
<dbReference type="PANTHER" id="PTHR46866">
    <property type="entry name" value="GH12955P"/>
    <property type="match status" value="1"/>
</dbReference>
<dbReference type="GO" id="GO:0005524">
    <property type="term" value="F:ATP binding"/>
    <property type="evidence" value="ECO:0007669"/>
    <property type="project" value="InterPro"/>
</dbReference>
<dbReference type="InterPro" id="IPR000719">
    <property type="entry name" value="Prot_kinase_dom"/>
</dbReference>
<keyword evidence="1 3" id="KW-0853">WD repeat</keyword>
<evidence type="ECO:0000256" key="3">
    <source>
        <dbReference type="PROSITE-ProRule" id="PRU00221"/>
    </source>
</evidence>
<evidence type="ECO:0000259" key="6">
    <source>
        <dbReference type="PROSITE" id="PS50197"/>
    </source>
</evidence>
<gene>
    <name evidence="7" type="ORF">SI7747_12015330</name>
</gene>
<dbReference type="PROSITE" id="PS50082">
    <property type="entry name" value="WD_REPEATS_2"/>
    <property type="match status" value="1"/>
</dbReference>
<dbReference type="Proteomes" id="UP001189122">
    <property type="component" value="Unassembled WGS sequence"/>
</dbReference>
<feature type="domain" description="Protein kinase" evidence="5">
    <location>
        <begin position="145"/>
        <end position="534"/>
    </location>
</feature>
<feature type="compositionally biased region" description="Acidic residues" evidence="4">
    <location>
        <begin position="1"/>
        <end position="18"/>
    </location>
</feature>
<dbReference type="SMART" id="SM00220">
    <property type="entry name" value="S_TKc"/>
    <property type="match status" value="1"/>
</dbReference>
<evidence type="ECO:0000256" key="4">
    <source>
        <dbReference type="SAM" id="MobiDB-lite"/>
    </source>
</evidence>
<dbReference type="InterPro" id="IPR000409">
    <property type="entry name" value="BEACH_dom"/>
</dbReference>
<dbReference type="GO" id="GO:0004672">
    <property type="term" value="F:protein kinase activity"/>
    <property type="evidence" value="ECO:0007669"/>
    <property type="project" value="InterPro"/>
</dbReference>
<dbReference type="InterPro" id="IPR016024">
    <property type="entry name" value="ARM-type_fold"/>
</dbReference>
<dbReference type="PANTHER" id="PTHR46866:SF1">
    <property type="entry name" value="GH12955P"/>
    <property type="match status" value="1"/>
</dbReference>
<evidence type="ECO:0000313" key="7">
    <source>
        <dbReference type="EMBL" id="CAA2629692.1"/>
    </source>
</evidence>
<sequence>MAEQEEAEEEEEEEEEVEGGSAGSRWIACSECLERRIQSDFSRISSSATASPTLPSHLVALPSSRSADCEIFRWRAESRNVFAAQFLLVVLSNQEDALSDASSHHQDGVNIGVLDDDHIHSSDWKSRLMSGIKDISSLQWLITALSPGVHVGSGSYSTLQELVSNYLSGSTEDHVMSSINLLLEREASGSYDVDFFSSIGLPFFMEKDVPRGVRHPNVAPVLGMLRTSSCAYLLQPKAPYTLETVLNYSPSALQSDWHIRFLIYQLLSALSYIHSLGFAHGNICPSSITLTDSLWSWLNLCDGKDCTLDSKEDSIPSRICFCMKNCPCRAIYADLKLSSPIDWGCDFKRWWMGELSNYEYLLILNKLAGRSCGDHTFHTVMPWVIDFSVKPDEDSDVGWRDLQKSKWRLAKGDEQLDFTYSTSEVPHHVSDECLSELAVCSYKARRLPLSILRSAVRSVYEPNEYPSNMQRLYQWTPDECIPEFYCDPRIFYSIHPGMSDLRVPSWAKSPEDFILLHRAALESDRVSREIHHWIDITFGYKLFGEASIAAKNVMLPTADPMMPKSIGRRQLFTRPHPMRQCSWKKSHHNLKEQKMNHLAPEKGNHMGLNENVNATISPKEDCLLPETCFLQALEASVSFSADAYVLSPIYNSVKNLWRKSHCLTSRNVDLSCLLESFGAGDNGFIGFQDLLCLKQQLSDSTVLSEHVARDMFSVGCILAELYLKRALFDSVSLSIYLEKDILPGVIWELPAHVRILVESCILKDWRRRPSAKSILESQYFPPTVRSVYHFVAPLQTLSKSVSQGAFKAMGPFAAEMCAPYCLSLISSSLSDAESEASLSLLTEFVGCLKLPAINWLFTLKDFSLQDSFVRKVWKDLGKQVYLEKLHPLVISNLCNYPNRVTASAASVLLIGSSEELGLPVTIHQTILPLIHCFGRGLSVDGIDALVRIGGLLGEDFITRHLLPLLRNVVLSCLDASSVNKSEQIQSWNSLVLIDCFTTLDGLVKLLQKDMILKELIMDHFCLHIKVLGRTNLDLSVFQVVATTLVNVCQRIGPESTTAHVLPQLKGLFDELAFSQEAVGSSSSRRNSSSSVAKLDREIFIESRLDLVLLLYPSFASLIGIERLRQSCATWFLLEQFLERSHSWKVVSQAVTQWGWLVYTTITGARGGKSLMYYKHLHDQRATTEKDKVNSGLDRHHPWFWFPKTAASWDVVDYLGRAGSLKDDPWRIKASILCSTRAHPGVLRSLAASHDECTVFTGGVGPAFKGTVQKWELPRMNCVYAYYGHDEVVNDIAILSMSERIASCDGTIHVWSSLSGKLITAFAESSTITSQHSSTLLPFKVNADPPTHVPPTNSSGGIYSNAFSGSMYTCMHHLDSDDKLVAGMGSGCIRFIDLAEGRKLHLWRTDTAEHYLSSIVSAICSCGSSELQAERSPCAPHWLAAGLSSGHCRLLDSRSGEIVAVWRAHDGYITRLASPEDHMLVSSSLDRTLRIWDLRRDLSSQSNIFTGHSDGISSFAMWGQNIISISKNKIGLSSFSRSTSDRGQQHIAPQRLYSADRGARNLSVLTTISILPFSRLFLVGTEEGHLKVCC</sequence>
<evidence type="ECO:0000256" key="1">
    <source>
        <dbReference type="ARBA" id="ARBA00022574"/>
    </source>
</evidence>
<dbReference type="PROSITE" id="PS50294">
    <property type="entry name" value="WD_REPEATS_REGION"/>
    <property type="match status" value="1"/>
</dbReference>
<dbReference type="EMBL" id="LR743599">
    <property type="protein sequence ID" value="CAA2629692.1"/>
    <property type="molecule type" value="Genomic_DNA"/>
</dbReference>
<protein>
    <submittedName>
        <fullName evidence="7">Uncharacterized protein</fullName>
    </submittedName>
</protein>
<evidence type="ECO:0000259" key="5">
    <source>
        <dbReference type="PROSITE" id="PS50011"/>
    </source>
</evidence>
<dbReference type="Gene3D" id="2.130.10.10">
    <property type="entry name" value="YVTN repeat-like/Quinoprotein amine dehydrogenase"/>
    <property type="match status" value="2"/>
</dbReference>
<dbReference type="PROSITE" id="PS50197">
    <property type="entry name" value="BEACH"/>
    <property type="match status" value="1"/>
</dbReference>
<feature type="domain" description="BEACH" evidence="6">
    <location>
        <begin position="335"/>
        <end position="600"/>
    </location>
</feature>
<keyword evidence="8" id="KW-1185">Reference proteome</keyword>
<dbReference type="SUPFAM" id="SSF56112">
    <property type="entry name" value="Protein kinase-like (PK-like)"/>
    <property type="match status" value="2"/>
</dbReference>
<evidence type="ECO:0000256" key="2">
    <source>
        <dbReference type="ARBA" id="ARBA00022737"/>
    </source>
</evidence>
<feature type="region of interest" description="Disordered" evidence="4">
    <location>
        <begin position="1"/>
        <end position="23"/>
    </location>
</feature>
<accession>A0A7I8JGP7</accession>
<dbReference type="PROSITE" id="PS00678">
    <property type="entry name" value="WD_REPEATS_1"/>
    <property type="match status" value="1"/>
</dbReference>
<dbReference type="InterPro" id="IPR036322">
    <property type="entry name" value="WD40_repeat_dom_sf"/>
</dbReference>
<dbReference type="InterPro" id="IPR001680">
    <property type="entry name" value="WD40_rpt"/>
</dbReference>
<organism evidence="7">
    <name type="scientific">Spirodela intermedia</name>
    <name type="common">Intermediate duckweed</name>
    <dbReference type="NCBI Taxonomy" id="51605"/>
    <lineage>
        <taxon>Eukaryota</taxon>
        <taxon>Viridiplantae</taxon>
        <taxon>Streptophyta</taxon>
        <taxon>Embryophyta</taxon>
        <taxon>Tracheophyta</taxon>
        <taxon>Spermatophyta</taxon>
        <taxon>Magnoliopsida</taxon>
        <taxon>Liliopsida</taxon>
        <taxon>Araceae</taxon>
        <taxon>Lemnoideae</taxon>
        <taxon>Spirodela</taxon>
    </lineage>
</organism>
<dbReference type="Pfam" id="PF00400">
    <property type="entry name" value="WD40"/>
    <property type="match status" value="2"/>
</dbReference>
<dbReference type="InterPro" id="IPR036372">
    <property type="entry name" value="BEACH_dom_sf"/>
</dbReference>
<reference evidence="7 8" key="1">
    <citation type="submission" date="2019-12" db="EMBL/GenBank/DDBJ databases">
        <authorList>
            <person name="Scholz U."/>
            <person name="Mascher M."/>
            <person name="Fiebig A."/>
        </authorList>
    </citation>
    <scope>NUCLEOTIDE SEQUENCE</scope>
</reference>
<dbReference type="SUPFAM" id="SSF81837">
    <property type="entry name" value="BEACH domain"/>
    <property type="match status" value="1"/>
</dbReference>
<dbReference type="Pfam" id="PF02138">
    <property type="entry name" value="Beach"/>
    <property type="match status" value="1"/>
</dbReference>
<dbReference type="EMBL" id="CACRZD030000012">
    <property type="protein sequence ID" value="CAA6668935.1"/>
    <property type="molecule type" value="Genomic_DNA"/>
</dbReference>
<dbReference type="InterPro" id="IPR011009">
    <property type="entry name" value="Kinase-like_dom_sf"/>
</dbReference>
<dbReference type="SMART" id="SM00320">
    <property type="entry name" value="WD40"/>
    <property type="match status" value="5"/>
</dbReference>
<dbReference type="PROSITE" id="PS50011">
    <property type="entry name" value="PROTEIN_KINASE_DOM"/>
    <property type="match status" value="1"/>
</dbReference>
<dbReference type="SUPFAM" id="SSF50978">
    <property type="entry name" value="WD40 repeat-like"/>
    <property type="match status" value="1"/>
</dbReference>
<dbReference type="CDD" id="cd06071">
    <property type="entry name" value="Beach"/>
    <property type="match status" value="1"/>
</dbReference>
<dbReference type="Gene3D" id="1.10.1540.10">
    <property type="entry name" value="BEACH domain"/>
    <property type="match status" value="1"/>
</dbReference>
<dbReference type="SMART" id="SM01026">
    <property type="entry name" value="Beach"/>
    <property type="match status" value="1"/>
</dbReference>
<dbReference type="InterPro" id="IPR015943">
    <property type="entry name" value="WD40/YVTN_repeat-like_dom_sf"/>
</dbReference>
<name>A0A7I8JGP7_SPIIN</name>
<feature type="repeat" description="WD" evidence="3">
    <location>
        <begin position="1461"/>
        <end position="1501"/>
    </location>
</feature>
<proteinExistence type="predicted"/>
<keyword evidence="2" id="KW-0677">Repeat</keyword>
<dbReference type="InterPro" id="IPR019775">
    <property type="entry name" value="WD40_repeat_CS"/>
</dbReference>
<dbReference type="SUPFAM" id="SSF48371">
    <property type="entry name" value="ARM repeat"/>
    <property type="match status" value="1"/>
</dbReference>
<evidence type="ECO:0000313" key="8">
    <source>
        <dbReference type="Proteomes" id="UP001189122"/>
    </source>
</evidence>